<dbReference type="Proteomes" id="UP000814033">
    <property type="component" value="Unassembled WGS sequence"/>
</dbReference>
<evidence type="ECO:0000313" key="2">
    <source>
        <dbReference type="Proteomes" id="UP000814033"/>
    </source>
</evidence>
<name>A0ACB8S372_9AGAM</name>
<reference evidence="1" key="1">
    <citation type="submission" date="2021-02" db="EMBL/GenBank/DDBJ databases">
        <authorList>
            <consortium name="DOE Joint Genome Institute"/>
            <person name="Ahrendt S."/>
            <person name="Looney B.P."/>
            <person name="Miyauchi S."/>
            <person name="Morin E."/>
            <person name="Drula E."/>
            <person name="Courty P.E."/>
            <person name="Chicoki N."/>
            <person name="Fauchery L."/>
            <person name="Kohler A."/>
            <person name="Kuo A."/>
            <person name="Labutti K."/>
            <person name="Pangilinan J."/>
            <person name="Lipzen A."/>
            <person name="Riley R."/>
            <person name="Andreopoulos W."/>
            <person name="He G."/>
            <person name="Johnson J."/>
            <person name="Barry K.W."/>
            <person name="Grigoriev I.V."/>
            <person name="Nagy L."/>
            <person name="Hibbett D."/>
            <person name="Henrissat B."/>
            <person name="Matheny P.B."/>
            <person name="Labbe J."/>
            <person name="Martin F."/>
        </authorList>
    </citation>
    <scope>NUCLEOTIDE SEQUENCE</scope>
    <source>
        <strain evidence="1">FP105234-sp</strain>
    </source>
</reference>
<sequence length="897" mass="98761">MKFSSSLKFNAVVEWWDEYIAYDALKKYIYQLEKQQHEALVQSRDIEAATERTSLVGGAPLQDTDSQFQPLLDTELRKISTFYGLQEAELIHELSELEELVKEQDDLGLVAGRLYADGEWEEDEEEEDEDWQGDERLTETQPINPPKRRRRASTSVGRISQSSTGQMREVVSPRARRVSISSTEENVDLEASLASLRQIPPLTSFPKAVPEDQEYLPEPIQRNGSRSKSPGKARTIANKLRDSIASLTSPLVPSLGHLAGGGSETIWTSKSNYAMDTQLLFKRRITNLYVQVSSLRSYVELNYSGFRKILKKYDKVTENSLQSHYLHDILEPTPPFDQASRARLSEAQSTLLHLYAKCVTRGDVAAAQRFLKLNLREHIAWERETVWRQMIGRERRGESGTPLGPVDVADEKGLEVQTPVGKLRVNRKKMWILVAGLVFTVLLNVQSVDGEEANRCLAILVFATILWASEAIPLFVTSMMIPALLVWLRVIRAPDDPSERLSPADATKWIFSVMFSPTIMLLIGGFTIAAALSRTNIDRVLITRVLSLAGTRPSAVLLAVMGVACFASMWISNVAAPTLCFTLVRPILRTLPPKSPFGPCLVLAIALAANIGGQSSPISSPQNLIALQAMDPPVDWAQWFAVALPVSATSIVLIWLLLLVSYRPARLPTGDGYLEIKSIRPTRERFTLKQWWVSIVCLGTIALWCVEKGIEDRIGDMGVIAIIPIVAFFGTGVLKKDDFEQFLWSVVFLAMGGIALGKGVTSSGLLVKMDIVIRSLVHGLSPYSVVLVLSGVVLVVSTFISHTIASVLLVPIASEVGAKLPGNQANLLIFITGLICSTGMGMPVSGFPNQTAATQEDEMGQLYLSNTDFLKNGVPASIMATLVVATLGYALMKAIGL</sequence>
<keyword evidence="2" id="KW-1185">Reference proteome</keyword>
<organism evidence="1 2">
    <name type="scientific">Auriscalpium vulgare</name>
    <dbReference type="NCBI Taxonomy" id="40419"/>
    <lineage>
        <taxon>Eukaryota</taxon>
        <taxon>Fungi</taxon>
        <taxon>Dikarya</taxon>
        <taxon>Basidiomycota</taxon>
        <taxon>Agaricomycotina</taxon>
        <taxon>Agaricomycetes</taxon>
        <taxon>Russulales</taxon>
        <taxon>Auriscalpiaceae</taxon>
        <taxon>Auriscalpium</taxon>
    </lineage>
</organism>
<protein>
    <submittedName>
        <fullName evidence="1">SPX-domain-containing protein</fullName>
    </submittedName>
</protein>
<reference evidence="1" key="2">
    <citation type="journal article" date="2022" name="New Phytol.">
        <title>Evolutionary transition to the ectomycorrhizal habit in the genomes of a hyperdiverse lineage of mushroom-forming fungi.</title>
        <authorList>
            <person name="Looney B."/>
            <person name="Miyauchi S."/>
            <person name="Morin E."/>
            <person name="Drula E."/>
            <person name="Courty P.E."/>
            <person name="Kohler A."/>
            <person name="Kuo A."/>
            <person name="LaButti K."/>
            <person name="Pangilinan J."/>
            <person name="Lipzen A."/>
            <person name="Riley R."/>
            <person name="Andreopoulos W."/>
            <person name="He G."/>
            <person name="Johnson J."/>
            <person name="Nolan M."/>
            <person name="Tritt A."/>
            <person name="Barry K.W."/>
            <person name="Grigoriev I.V."/>
            <person name="Nagy L.G."/>
            <person name="Hibbett D."/>
            <person name="Henrissat B."/>
            <person name="Matheny P.B."/>
            <person name="Labbe J."/>
            <person name="Martin F.M."/>
        </authorList>
    </citation>
    <scope>NUCLEOTIDE SEQUENCE</scope>
    <source>
        <strain evidence="1">FP105234-sp</strain>
    </source>
</reference>
<accession>A0ACB8S372</accession>
<proteinExistence type="predicted"/>
<dbReference type="EMBL" id="MU275861">
    <property type="protein sequence ID" value="KAI0050511.1"/>
    <property type="molecule type" value="Genomic_DNA"/>
</dbReference>
<evidence type="ECO:0000313" key="1">
    <source>
        <dbReference type="EMBL" id="KAI0050511.1"/>
    </source>
</evidence>
<comment type="caution">
    <text evidence="1">The sequence shown here is derived from an EMBL/GenBank/DDBJ whole genome shotgun (WGS) entry which is preliminary data.</text>
</comment>
<gene>
    <name evidence="1" type="ORF">FA95DRAFT_1555635</name>
</gene>